<feature type="transmembrane region" description="Helical" evidence="7">
    <location>
        <begin position="380"/>
        <end position="401"/>
    </location>
</feature>
<accession>A0A7K0E0S2</accession>
<evidence type="ECO:0000256" key="4">
    <source>
        <dbReference type="ARBA" id="ARBA00022692"/>
    </source>
</evidence>
<dbReference type="InterPro" id="IPR050545">
    <property type="entry name" value="Mycobact_MmpL"/>
</dbReference>
<comment type="similarity">
    <text evidence="2">Belongs to the resistance-nodulation-cell division (RND) (TC 2.A.6) family. MmpL subfamily.</text>
</comment>
<dbReference type="Pfam" id="PF03176">
    <property type="entry name" value="MMPL"/>
    <property type="match status" value="2"/>
</dbReference>
<evidence type="ECO:0000256" key="1">
    <source>
        <dbReference type="ARBA" id="ARBA00004651"/>
    </source>
</evidence>
<proteinExistence type="inferred from homology"/>
<dbReference type="PROSITE" id="PS50156">
    <property type="entry name" value="SSD"/>
    <property type="match status" value="1"/>
</dbReference>
<evidence type="ECO:0000256" key="2">
    <source>
        <dbReference type="ARBA" id="ARBA00010157"/>
    </source>
</evidence>
<evidence type="ECO:0000256" key="5">
    <source>
        <dbReference type="ARBA" id="ARBA00022989"/>
    </source>
</evidence>
<comment type="caution">
    <text evidence="9">The sequence shown here is derived from an EMBL/GenBank/DDBJ whole genome shotgun (WGS) entry which is preliminary data.</text>
</comment>
<evidence type="ECO:0000256" key="3">
    <source>
        <dbReference type="ARBA" id="ARBA00022475"/>
    </source>
</evidence>
<keyword evidence="5 7" id="KW-1133">Transmembrane helix</keyword>
<reference evidence="9 10" key="1">
    <citation type="submission" date="2019-10" db="EMBL/GenBank/DDBJ databases">
        <title>Nocardia macrotermitis sp. nov. and Nocardia aurantia sp. nov., isolated from the gut of fungus growing-termite Macrotermes natalensis.</title>
        <authorList>
            <person name="Benndorf R."/>
            <person name="Schwitalla J."/>
            <person name="Martin K."/>
            <person name="De Beer W."/>
            <person name="Kaster A.-K."/>
            <person name="Vollmers J."/>
            <person name="Poulsen M."/>
            <person name="Beemelmanns C."/>
        </authorList>
    </citation>
    <scope>NUCLEOTIDE SEQUENCE [LARGE SCALE GENOMIC DNA]</scope>
    <source>
        <strain evidence="9 10">RB56</strain>
    </source>
</reference>
<feature type="transmembrane region" description="Helical" evidence="7">
    <location>
        <begin position="650"/>
        <end position="676"/>
    </location>
</feature>
<feature type="domain" description="SSD" evidence="8">
    <location>
        <begin position="215"/>
        <end position="336"/>
    </location>
</feature>
<sequence length="757" mass="79446">MLTRLARLTTGHPRTTLFLALAVALVCGLFGSSVAGELKGGGFVPGDAESARSARMLADHFDGADPNLVLLVGADQGVDSPAAQNAAHAVLDRLQARPDVIGLRSYWTSPPAVRATLRSTDAKQGLILAYLTGGDEASERASGKVADELADLPETHVPGVHVLQGGSATMFHEANSQVTKDLAVAETIAVPLTLLVLVLVFGSLVAASLPIAVGVFAILVTLAILRVCALLADVSVFALNMTTAMGLALAIDYSLFIVSRYREELHSGRAPRDAAVRAVATAGRTVLFSALTVALALAVLAVFNLFFLQSFAYAGVAVVAAAAAASIVILPAALVLLGERIDAWDLREPVRRLFRRPAPAPRPLEQTFWYRTVIVVMHRAVPVAVVLVALLLTLGAPFLGVKFGYPDDRVLPPGTSSRAVGDVLRHDFPAVDTGGGTTVLLDGYTGDAAGYAAALSAVPQVSAVLSDSGVYIRGHRMADAPARMANATGQYLVAASNVDPYAAAGKQQLRNLRAVPTPAPTMFGGAAAINSDSLRSLGARLPLALALIVLATMVVLFLFTGSVVLPVKAVVLNTLSLSAMFGMMVWIFQEGHLSRLIGFTPTGTIVPTMPILMFCVAFGMSMDYEVFLLSRIREAWLASARTREDNVRSVAIGVARTGRIVTAAALLMAIVLGALVSSKVSFMQMFGLGLTLTVLSDATLIRGLLVPALMRLMGTANWWAPRPLARLHERLGLHEEDAADLETAGAATGSELLPGAR</sequence>
<dbReference type="Proteomes" id="UP000431401">
    <property type="component" value="Unassembled WGS sequence"/>
</dbReference>
<dbReference type="PANTHER" id="PTHR33406">
    <property type="entry name" value="MEMBRANE PROTEIN MJ1562-RELATED"/>
    <property type="match status" value="1"/>
</dbReference>
<feature type="transmembrane region" description="Helical" evidence="7">
    <location>
        <begin position="188"/>
        <end position="206"/>
    </location>
</feature>
<keyword evidence="10" id="KW-1185">Reference proteome</keyword>
<feature type="transmembrane region" description="Helical" evidence="7">
    <location>
        <begin position="286"/>
        <end position="307"/>
    </location>
</feature>
<comment type="subcellular location">
    <subcellularLocation>
        <location evidence="1">Cell membrane</location>
        <topology evidence="1">Multi-pass membrane protein</topology>
    </subcellularLocation>
</comment>
<keyword evidence="3" id="KW-1003">Cell membrane</keyword>
<name>A0A7K0E0S2_9NOCA</name>
<gene>
    <name evidence="9" type="primary">mmpL3_4</name>
    <name evidence="9" type="ORF">NRB56_70900</name>
</gene>
<protein>
    <submittedName>
        <fullName evidence="9">Trehalose monomycolate exporter MmpL3</fullName>
    </submittedName>
</protein>
<dbReference type="SUPFAM" id="SSF82866">
    <property type="entry name" value="Multidrug efflux transporter AcrB transmembrane domain"/>
    <property type="match status" value="2"/>
</dbReference>
<feature type="transmembrane region" description="Helical" evidence="7">
    <location>
        <begin position="213"/>
        <end position="232"/>
    </location>
</feature>
<feature type="transmembrane region" description="Helical" evidence="7">
    <location>
        <begin position="313"/>
        <end position="337"/>
    </location>
</feature>
<dbReference type="AlphaFoldDB" id="A0A7K0E0S2"/>
<dbReference type="RefSeq" id="WP_153348728.1">
    <property type="nucleotide sequence ID" value="NZ_WEGI01000020.1"/>
</dbReference>
<keyword evidence="4 7" id="KW-0812">Transmembrane</keyword>
<dbReference type="OrthoDB" id="7051771at2"/>
<dbReference type="PANTHER" id="PTHR33406:SF11">
    <property type="entry name" value="MEMBRANE PROTEIN SCO6666-RELATED"/>
    <property type="match status" value="1"/>
</dbReference>
<evidence type="ECO:0000313" key="9">
    <source>
        <dbReference type="EMBL" id="MQY31481.1"/>
    </source>
</evidence>
<evidence type="ECO:0000256" key="6">
    <source>
        <dbReference type="ARBA" id="ARBA00023136"/>
    </source>
</evidence>
<evidence type="ECO:0000259" key="8">
    <source>
        <dbReference type="PROSITE" id="PS50156"/>
    </source>
</evidence>
<dbReference type="GO" id="GO:0005886">
    <property type="term" value="C:plasma membrane"/>
    <property type="evidence" value="ECO:0007669"/>
    <property type="project" value="UniProtKB-SubCell"/>
</dbReference>
<dbReference type="EMBL" id="WEGI01000020">
    <property type="protein sequence ID" value="MQY31481.1"/>
    <property type="molecule type" value="Genomic_DNA"/>
</dbReference>
<dbReference type="InterPro" id="IPR000731">
    <property type="entry name" value="SSD"/>
</dbReference>
<organism evidence="9 10">
    <name type="scientific">Nocardia aurantia</name>
    <dbReference type="NCBI Taxonomy" id="2585199"/>
    <lineage>
        <taxon>Bacteria</taxon>
        <taxon>Bacillati</taxon>
        <taxon>Actinomycetota</taxon>
        <taxon>Actinomycetes</taxon>
        <taxon>Mycobacteriales</taxon>
        <taxon>Nocardiaceae</taxon>
        <taxon>Nocardia</taxon>
    </lineage>
</organism>
<evidence type="ECO:0000256" key="7">
    <source>
        <dbReference type="SAM" id="Phobius"/>
    </source>
</evidence>
<feature type="transmembrane region" description="Helical" evidence="7">
    <location>
        <begin position="238"/>
        <end position="259"/>
    </location>
</feature>
<feature type="transmembrane region" description="Helical" evidence="7">
    <location>
        <begin position="543"/>
        <end position="565"/>
    </location>
</feature>
<feature type="transmembrane region" description="Helical" evidence="7">
    <location>
        <begin position="682"/>
        <end position="705"/>
    </location>
</feature>
<feature type="transmembrane region" description="Helical" evidence="7">
    <location>
        <begin position="570"/>
        <end position="589"/>
    </location>
</feature>
<dbReference type="InterPro" id="IPR004869">
    <property type="entry name" value="MMPL_dom"/>
</dbReference>
<evidence type="ECO:0000313" key="10">
    <source>
        <dbReference type="Proteomes" id="UP000431401"/>
    </source>
</evidence>
<dbReference type="Gene3D" id="1.20.1640.10">
    <property type="entry name" value="Multidrug efflux transporter AcrB transmembrane domain"/>
    <property type="match status" value="2"/>
</dbReference>
<keyword evidence="6 7" id="KW-0472">Membrane</keyword>